<accession>W8RM11</accession>
<dbReference type="PANTHER" id="PTHR33279">
    <property type="entry name" value="SULFUR CARRIER PROTEIN YEDF-RELATED"/>
    <property type="match status" value="1"/>
</dbReference>
<comment type="similarity">
    <text evidence="1">Belongs to the sulfur carrier protein TusA family.</text>
</comment>
<proteinExistence type="inferred from homology"/>
<sequence>MQLDGQIKTHRELDCLGLYCPEPVFRTRQEIDKLDVGQVLEVIADDPAAEEDIKRLVKRLGHQLLELRKEKDKLHFLIKKVKQEGT</sequence>
<reference evidence="3" key="1">
    <citation type="journal article" date="2014" name="ISME J.">
        <title>Genetic and functional properties of uncultivated MCG archaea assessed by metagenome and gene expression analyses.</title>
        <authorList>
            <person name="Meng J."/>
            <person name="Xu J."/>
            <person name="Qin D."/>
            <person name="He Y."/>
            <person name="Xiao X."/>
            <person name="Wang F."/>
        </authorList>
    </citation>
    <scope>NUCLEOTIDE SEQUENCE</scope>
</reference>
<protein>
    <submittedName>
        <fullName evidence="3">SirA family protein</fullName>
    </submittedName>
</protein>
<dbReference type="InterPro" id="IPR036868">
    <property type="entry name" value="TusA-like_sf"/>
</dbReference>
<dbReference type="Gene3D" id="3.30.110.40">
    <property type="entry name" value="TusA-like domain"/>
    <property type="match status" value="1"/>
</dbReference>
<dbReference type="CDD" id="cd00291">
    <property type="entry name" value="SirA_YedF_YeeD"/>
    <property type="match status" value="1"/>
</dbReference>
<evidence type="ECO:0000256" key="1">
    <source>
        <dbReference type="ARBA" id="ARBA00008984"/>
    </source>
</evidence>
<evidence type="ECO:0000259" key="2">
    <source>
        <dbReference type="PROSITE" id="PS01148"/>
    </source>
</evidence>
<dbReference type="InterPro" id="IPR001455">
    <property type="entry name" value="TusA-like"/>
</dbReference>
<evidence type="ECO:0000313" key="3">
    <source>
        <dbReference type="EMBL" id="AHM02054.1"/>
    </source>
</evidence>
<name>W8RM11_9ARCH</name>
<dbReference type="PROSITE" id="PS01148">
    <property type="entry name" value="UPF0033"/>
    <property type="match status" value="1"/>
</dbReference>
<dbReference type="EMBL" id="KF439061">
    <property type="protein sequence ID" value="AHM02054.1"/>
    <property type="molecule type" value="Genomic_DNA"/>
</dbReference>
<organism evidence="3">
    <name type="scientific">uncultured miscellaneous Crenarchaeota group</name>
    <dbReference type="NCBI Taxonomy" id="1368239"/>
    <lineage>
        <taxon>Archaea</taxon>
        <taxon>Candidatus Bathyarchaeota</taxon>
        <taxon>environmental samples</taxon>
    </lineage>
</organism>
<dbReference type="PANTHER" id="PTHR33279:SF6">
    <property type="entry name" value="SULFUR CARRIER PROTEIN YEDF-RELATED"/>
    <property type="match status" value="1"/>
</dbReference>
<dbReference type="AlphaFoldDB" id="W8RM11"/>
<feature type="domain" description="UPF0033" evidence="2">
    <location>
        <begin position="13"/>
        <end position="37"/>
    </location>
</feature>
<dbReference type="Pfam" id="PF01206">
    <property type="entry name" value="TusA"/>
    <property type="match status" value="1"/>
</dbReference>
<dbReference type="SUPFAM" id="SSF64307">
    <property type="entry name" value="SirA-like"/>
    <property type="match status" value="1"/>
</dbReference>